<feature type="transmembrane region" description="Helical" evidence="1">
    <location>
        <begin position="35"/>
        <end position="62"/>
    </location>
</feature>
<reference evidence="3" key="1">
    <citation type="submission" date="2011-11" db="EMBL/GenBank/DDBJ databases">
        <title>Complete sequence of Paenibacillus terrae HPL-003.</title>
        <authorList>
            <person name="Shin S.H."/>
            <person name="Kim S."/>
            <person name="Kim J.Y."/>
        </authorList>
    </citation>
    <scope>NUCLEOTIDE SEQUENCE [LARGE SCALE GENOMIC DNA]</scope>
    <source>
        <strain evidence="3">HPL-003</strain>
    </source>
</reference>
<keyword evidence="1" id="KW-0812">Transmembrane</keyword>
<dbReference type="HOGENOM" id="CLU_1853250_0_0_9"/>
<reference key="2">
    <citation type="submission" date="2011-11" db="EMBL/GenBank/DDBJ databases">
        <authorList>
            <person name="Shin S.H."/>
            <person name="Kim S."/>
            <person name="Kim J.Y."/>
        </authorList>
    </citation>
    <scope>NUCLEOTIDE SEQUENCE</scope>
    <source>
        <strain>HPL-003</strain>
    </source>
</reference>
<gene>
    <name evidence="2" type="ordered locus">HPL003_25625</name>
</gene>
<feature type="transmembrane region" description="Helical" evidence="1">
    <location>
        <begin position="74"/>
        <end position="94"/>
    </location>
</feature>
<evidence type="ECO:0000313" key="3">
    <source>
        <dbReference type="Proteomes" id="UP000005876"/>
    </source>
</evidence>
<accession>G7VQD1</accession>
<organism evidence="2 3">
    <name type="scientific">Paenibacillus terrae (strain HPL-003)</name>
    <dbReference type="NCBI Taxonomy" id="985665"/>
    <lineage>
        <taxon>Bacteria</taxon>
        <taxon>Bacillati</taxon>
        <taxon>Bacillota</taxon>
        <taxon>Bacilli</taxon>
        <taxon>Bacillales</taxon>
        <taxon>Paenibacillaceae</taxon>
        <taxon>Paenibacillus</taxon>
    </lineage>
</organism>
<dbReference type="STRING" id="985665.HPL003_25625"/>
<dbReference type="AlphaFoldDB" id="G7VQD1"/>
<keyword evidence="1" id="KW-1133">Transmembrane helix</keyword>
<sequence length="138" mass="16486">MLIIDPHRKGEFEEYQSTNVNSEKRIEAHELHGKLLIFIIRLLFSNLLKLIMTFLLTSYICINYNFNNILWKQIFDGLVMVIIVILLQFLLTIFMKRMKIAWLENLEREIIINNLTEDQIVNKLKLGYFNASNIDNYF</sequence>
<evidence type="ECO:0000313" key="2">
    <source>
        <dbReference type="EMBL" id="AET61841.1"/>
    </source>
</evidence>
<dbReference type="Proteomes" id="UP000005876">
    <property type="component" value="Chromosome"/>
</dbReference>
<keyword evidence="1" id="KW-0472">Membrane</keyword>
<evidence type="ECO:0000256" key="1">
    <source>
        <dbReference type="SAM" id="Phobius"/>
    </source>
</evidence>
<name>G7VQD1_PAETH</name>
<protein>
    <submittedName>
        <fullName evidence="2">Uncharacterized protein</fullName>
    </submittedName>
</protein>
<dbReference type="KEGG" id="pta:HPL003_25625"/>
<reference evidence="2 3" key="3">
    <citation type="journal article" date="2012" name="J. Bacteriol.">
        <title>Genome Sequence of Paenibacillus terrae HPL-003, a Xylanase-Producing Bacterium Isolated from Soil Found in Forest Residue.</title>
        <authorList>
            <person name="Shin S.H."/>
            <person name="Kim S."/>
            <person name="Kim J.Y."/>
            <person name="Song H.Y."/>
            <person name="Cho S.J."/>
            <person name="Kim D.R."/>
            <person name="Lee K.I."/>
            <person name="Lim H.K."/>
            <person name="Park N.J."/>
            <person name="Hwang I.T."/>
            <person name="Yang K.S."/>
        </authorList>
    </citation>
    <scope>NUCLEOTIDE SEQUENCE [LARGE SCALE GENOMIC DNA]</scope>
    <source>
        <strain evidence="2 3">HPL-003</strain>
    </source>
</reference>
<proteinExistence type="predicted"/>
<dbReference type="EMBL" id="CP003107">
    <property type="protein sequence ID" value="AET61841.1"/>
    <property type="molecule type" value="Genomic_DNA"/>
</dbReference>